<gene>
    <name evidence="2" type="ORF">SAMN05421640_0226</name>
</gene>
<evidence type="ECO:0000313" key="2">
    <source>
        <dbReference type="EMBL" id="SNS45697.1"/>
    </source>
</evidence>
<evidence type="ECO:0008006" key="4">
    <source>
        <dbReference type="Google" id="ProtNLM"/>
    </source>
</evidence>
<dbReference type="AlphaFoldDB" id="A0A239EM46"/>
<feature type="signal peptide" evidence="1">
    <location>
        <begin position="1"/>
        <end position="17"/>
    </location>
</feature>
<keyword evidence="1" id="KW-0732">Signal</keyword>
<feature type="chain" id="PRO_5012331021" description="TLP18.3, Psb32 and MOLO-1 founding protein of phosphatase" evidence="1">
    <location>
        <begin position="18"/>
        <end position="360"/>
    </location>
</feature>
<evidence type="ECO:0000256" key="1">
    <source>
        <dbReference type="SAM" id="SignalP"/>
    </source>
</evidence>
<dbReference type="Proteomes" id="UP000198393">
    <property type="component" value="Unassembled WGS sequence"/>
</dbReference>
<keyword evidence="3" id="KW-1185">Reference proteome</keyword>
<dbReference type="RefSeq" id="WP_144017288.1">
    <property type="nucleotide sequence ID" value="NZ_FZPD01000001.1"/>
</dbReference>
<dbReference type="EMBL" id="FZPD01000001">
    <property type="protein sequence ID" value="SNS45697.1"/>
    <property type="molecule type" value="Genomic_DNA"/>
</dbReference>
<protein>
    <recommendedName>
        <fullName evidence="4">TLP18.3, Psb32 and MOLO-1 founding protein of phosphatase</fullName>
    </recommendedName>
</protein>
<sequence length="360" mass="41859">MRIFLLTIFALMASVLAGQSPIYDYVSFNKTLKIPKDLSRERTAVIFSVPHEKNNGYDMVGDHQKMLNQVHKGFVTMGIDAIFYLNDLNLTANKVALLSYVELFNKRGVKNVIFLTKQTMGYEFIMAPYDGTIRFIKDGSDVFYAEDTDLYDLLLKVGKEIRRADQELYNFLIPEKPNYLQGVSIVENTLLKNYPGILRRSKLAVERFSLLDTTNISDERVMENIRVYNNEIKRRNADLEKIMGSYPYEYEMINTMSDDELKRNRYQFLLRHVRSSAKNVKQMLDYEVLPSETDFVSVIPVMPDQTRVKTIPKDAIVYKFYVRQNISKNVHVGEWDADVTWQEALSNMIGNLTQELNIRN</sequence>
<dbReference type="OrthoDB" id="960751at2"/>
<reference evidence="2 3" key="1">
    <citation type="submission" date="2017-06" db="EMBL/GenBank/DDBJ databases">
        <authorList>
            <person name="Kim H.J."/>
            <person name="Triplett B.A."/>
        </authorList>
    </citation>
    <scope>NUCLEOTIDE SEQUENCE [LARGE SCALE GENOMIC DNA]</scope>
    <source>
        <strain evidence="2 3">DSM 19307</strain>
    </source>
</reference>
<accession>A0A239EM46</accession>
<name>A0A239EM46_EKHLU</name>
<proteinExistence type="predicted"/>
<organism evidence="2 3">
    <name type="scientific">Ekhidna lutea</name>
    <dbReference type="NCBI Taxonomy" id="447679"/>
    <lineage>
        <taxon>Bacteria</taxon>
        <taxon>Pseudomonadati</taxon>
        <taxon>Bacteroidota</taxon>
        <taxon>Cytophagia</taxon>
        <taxon>Cytophagales</taxon>
        <taxon>Reichenbachiellaceae</taxon>
        <taxon>Ekhidna</taxon>
    </lineage>
</organism>
<evidence type="ECO:0000313" key="3">
    <source>
        <dbReference type="Proteomes" id="UP000198393"/>
    </source>
</evidence>